<evidence type="ECO:0000256" key="6">
    <source>
        <dbReference type="PIRSR" id="PIRSR001430-2"/>
    </source>
</evidence>
<dbReference type="Proteomes" id="UP000748308">
    <property type="component" value="Unassembled WGS sequence"/>
</dbReference>
<dbReference type="InterPro" id="IPR020095">
    <property type="entry name" value="PsdUridine_synth_TruA_C"/>
</dbReference>
<gene>
    <name evidence="4 9" type="primary">truA</name>
    <name evidence="9" type="ORF">FJY75_09480</name>
</gene>
<dbReference type="InterPro" id="IPR020094">
    <property type="entry name" value="TruA/RsuA/RluB/E/F_N"/>
</dbReference>
<comment type="subunit">
    <text evidence="4">Homodimer.</text>
</comment>
<evidence type="ECO:0000313" key="10">
    <source>
        <dbReference type="Proteomes" id="UP000748308"/>
    </source>
</evidence>
<dbReference type="PANTHER" id="PTHR11142:SF0">
    <property type="entry name" value="TRNA PSEUDOURIDINE SYNTHASE-LIKE 1"/>
    <property type="match status" value="1"/>
</dbReference>
<dbReference type="PANTHER" id="PTHR11142">
    <property type="entry name" value="PSEUDOURIDYLATE SYNTHASE"/>
    <property type="match status" value="1"/>
</dbReference>
<dbReference type="InterPro" id="IPR001406">
    <property type="entry name" value="PsdUridine_synth_TruA"/>
</dbReference>
<dbReference type="EMBL" id="VGIY01000253">
    <property type="protein sequence ID" value="MBM3318068.1"/>
    <property type="molecule type" value="Genomic_DNA"/>
</dbReference>
<dbReference type="GO" id="GO:0031119">
    <property type="term" value="P:tRNA pseudouridine synthesis"/>
    <property type="evidence" value="ECO:0007669"/>
    <property type="project" value="UniProtKB-UniRule"/>
</dbReference>
<sequence length="261" mass="28018">MRTIRLTIEYDGTRFHGWQRQPGLRTVQGELEEALATILRERVSLAGAGRTDAGVHALAQVASFRTASDLSPARIARGASALSGPDLLVREALEAPAGFHARHSARARHYAYLLLREPSALWSTRALLPARWPDAGAMAAAVEPLVGDHDFAAFSCRADEERGTWTRVFYARWEPWPRGLALRIGAARFLYKMVRAIVAHSLRAGAGEVLPGAARALLEHPPGRARRIAPARGLHFAGADYADAGGGGDGGSDCPPPALVL</sequence>
<evidence type="ECO:0000256" key="7">
    <source>
        <dbReference type="RuleBase" id="RU003792"/>
    </source>
</evidence>
<organism evidence="9 10">
    <name type="scientific">Eiseniibacteriota bacterium</name>
    <dbReference type="NCBI Taxonomy" id="2212470"/>
    <lineage>
        <taxon>Bacteria</taxon>
        <taxon>Candidatus Eiseniibacteriota</taxon>
    </lineage>
</organism>
<keyword evidence="2 4" id="KW-0819">tRNA processing</keyword>
<name>A0A937X8X1_UNCEI</name>
<accession>A0A937X8X1</accession>
<dbReference type="NCBIfam" id="TIGR00071">
    <property type="entry name" value="hisT_truA"/>
    <property type="match status" value="1"/>
</dbReference>
<dbReference type="GO" id="GO:0003723">
    <property type="term" value="F:RNA binding"/>
    <property type="evidence" value="ECO:0007669"/>
    <property type="project" value="InterPro"/>
</dbReference>
<dbReference type="InterPro" id="IPR020103">
    <property type="entry name" value="PsdUridine_synth_cat_dom_sf"/>
</dbReference>
<feature type="domain" description="Pseudouridine synthase I TruA alpha/beta" evidence="8">
    <location>
        <begin position="8"/>
        <end position="100"/>
    </location>
</feature>
<feature type="binding site" evidence="4 6">
    <location>
        <position position="110"/>
    </location>
    <ligand>
        <name>substrate</name>
    </ligand>
</feature>
<dbReference type="Pfam" id="PF01416">
    <property type="entry name" value="PseudoU_synth_1"/>
    <property type="match status" value="2"/>
</dbReference>
<evidence type="ECO:0000313" key="9">
    <source>
        <dbReference type="EMBL" id="MBM3318068.1"/>
    </source>
</evidence>
<keyword evidence="3 4" id="KW-0413">Isomerase</keyword>
<evidence type="ECO:0000256" key="5">
    <source>
        <dbReference type="PIRSR" id="PIRSR001430-1"/>
    </source>
</evidence>
<dbReference type="PIRSF" id="PIRSF001430">
    <property type="entry name" value="tRNA_psdUrid_synth"/>
    <property type="match status" value="1"/>
</dbReference>
<dbReference type="EC" id="5.4.99.12" evidence="4"/>
<comment type="caution">
    <text evidence="9">The sequence shown here is derived from an EMBL/GenBank/DDBJ whole genome shotgun (WGS) entry which is preliminary data.</text>
</comment>
<evidence type="ECO:0000256" key="1">
    <source>
        <dbReference type="ARBA" id="ARBA00009375"/>
    </source>
</evidence>
<comment type="catalytic activity">
    <reaction evidence="4 7">
        <text>uridine(38/39/40) in tRNA = pseudouridine(38/39/40) in tRNA</text>
        <dbReference type="Rhea" id="RHEA:22376"/>
        <dbReference type="Rhea" id="RHEA-COMP:10085"/>
        <dbReference type="Rhea" id="RHEA-COMP:10087"/>
        <dbReference type="ChEBI" id="CHEBI:65314"/>
        <dbReference type="ChEBI" id="CHEBI:65315"/>
        <dbReference type="EC" id="5.4.99.12"/>
    </reaction>
</comment>
<dbReference type="CDD" id="cd02570">
    <property type="entry name" value="PseudoU_synth_EcTruA"/>
    <property type="match status" value="1"/>
</dbReference>
<evidence type="ECO:0000259" key="8">
    <source>
        <dbReference type="Pfam" id="PF01416"/>
    </source>
</evidence>
<evidence type="ECO:0000256" key="3">
    <source>
        <dbReference type="ARBA" id="ARBA00023235"/>
    </source>
</evidence>
<dbReference type="InterPro" id="IPR020097">
    <property type="entry name" value="PsdUridine_synth_TruA_a/b_dom"/>
</dbReference>
<comment type="function">
    <text evidence="4">Formation of pseudouridine at positions 38, 39 and 40 in the anticodon stem and loop of transfer RNAs.</text>
</comment>
<comment type="caution">
    <text evidence="4">Lacks conserved residue(s) required for the propagation of feature annotation.</text>
</comment>
<dbReference type="Gene3D" id="3.30.70.660">
    <property type="entry name" value="Pseudouridine synthase I, catalytic domain, C-terminal subdomain"/>
    <property type="match status" value="1"/>
</dbReference>
<proteinExistence type="inferred from homology"/>
<dbReference type="Gene3D" id="3.30.70.580">
    <property type="entry name" value="Pseudouridine synthase I, catalytic domain, N-terminal subdomain"/>
    <property type="match status" value="1"/>
</dbReference>
<dbReference type="FunFam" id="3.30.70.580:FF:000001">
    <property type="entry name" value="tRNA pseudouridine synthase A"/>
    <property type="match status" value="1"/>
</dbReference>
<comment type="similarity">
    <text evidence="1 4 7">Belongs to the tRNA pseudouridine synthase TruA family.</text>
</comment>
<dbReference type="AlphaFoldDB" id="A0A937X8X1"/>
<dbReference type="HAMAP" id="MF_00171">
    <property type="entry name" value="TruA"/>
    <property type="match status" value="1"/>
</dbReference>
<evidence type="ECO:0000256" key="2">
    <source>
        <dbReference type="ARBA" id="ARBA00022694"/>
    </source>
</evidence>
<feature type="domain" description="Pseudouridine synthase I TruA alpha/beta" evidence="8">
    <location>
        <begin position="141"/>
        <end position="241"/>
    </location>
</feature>
<dbReference type="SUPFAM" id="SSF55120">
    <property type="entry name" value="Pseudouridine synthase"/>
    <property type="match status" value="1"/>
</dbReference>
<protein>
    <recommendedName>
        <fullName evidence="4">tRNA pseudouridine synthase A</fullName>
        <ecNumber evidence="4">5.4.99.12</ecNumber>
    </recommendedName>
    <alternativeName>
        <fullName evidence="4">tRNA pseudouridine(38-40) synthase</fullName>
    </alternativeName>
    <alternativeName>
        <fullName evidence="4">tRNA pseudouridylate synthase I</fullName>
    </alternativeName>
    <alternativeName>
        <fullName evidence="4">tRNA-uridine isomerase I</fullName>
    </alternativeName>
</protein>
<reference evidence="9" key="1">
    <citation type="submission" date="2019-03" db="EMBL/GenBank/DDBJ databases">
        <title>Lake Tanganyika Metagenome-Assembled Genomes (MAGs).</title>
        <authorList>
            <person name="Tran P."/>
        </authorList>
    </citation>
    <scope>NUCLEOTIDE SEQUENCE</scope>
    <source>
        <strain evidence="9">M_DeepCast_400m_m2_100</strain>
    </source>
</reference>
<feature type="active site" description="Nucleophile" evidence="4 5">
    <location>
        <position position="52"/>
    </location>
</feature>
<dbReference type="GO" id="GO:0160147">
    <property type="term" value="F:tRNA pseudouridine(38-40) synthase activity"/>
    <property type="evidence" value="ECO:0007669"/>
    <property type="project" value="UniProtKB-EC"/>
</dbReference>
<evidence type="ECO:0000256" key="4">
    <source>
        <dbReference type="HAMAP-Rule" id="MF_00171"/>
    </source>
</evidence>